<evidence type="ECO:0000313" key="3">
    <source>
        <dbReference type="Proteomes" id="UP001299970"/>
    </source>
</evidence>
<protein>
    <submittedName>
        <fullName evidence="2">Uncharacterized protein</fullName>
    </submittedName>
</protein>
<proteinExistence type="predicted"/>
<dbReference type="RefSeq" id="WP_241042860.1">
    <property type="nucleotide sequence ID" value="NZ_BAAAJF010000043.1"/>
</dbReference>
<feature type="compositionally biased region" description="Basic and acidic residues" evidence="1">
    <location>
        <begin position="1"/>
        <end position="22"/>
    </location>
</feature>
<feature type="region of interest" description="Disordered" evidence="1">
    <location>
        <begin position="1"/>
        <end position="34"/>
    </location>
</feature>
<evidence type="ECO:0000256" key="1">
    <source>
        <dbReference type="SAM" id="MobiDB-lite"/>
    </source>
</evidence>
<evidence type="ECO:0000313" key="2">
    <source>
        <dbReference type="EMBL" id="MCH6172054.1"/>
    </source>
</evidence>
<sequence>MHIEVRNRPADGSEDHTEETGERGPAIGGGRDRSVEDVDLMVAAGAVATMDERRRIIRDGAVAVRGTDIIAVGKLS</sequence>
<keyword evidence="3" id="KW-1185">Reference proteome</keyword>
<accession>A0ABS9TU54</accession>
<name>A0ABS9TU54_9PSEU</name>
<organism evidence="2 3">
    <name type="scientific">Pseudonocardia alaniniphila</name>
    <dbReference type="NCBI Taxonomy" id="75291"/>
    <lineage>
        <taxon>Bacteria</taxon>
        <taxon>Bacillati</taxon>
        <taxon>Actinomycetota</taxon>
        <taxon>Actinomycetes</taxon>
        <taxon>Pseudonocardiales</taxon>
        <taxon>Pseudonocardiaceae</taxon>
        <taxon>Pseudonocardia</taxon>
    </lineage>
</organism>
<dbReference type="EMBL" id="JAKXMK010000055">
    <property type="protein sequence ID" value="MCH6172054.1"/>
    <property type="molecule type" value="Genomic_DNA"/>
</dbReference>
<dbReference type="Gene3D" id="2.30.40.10">
    <property type="entry name" value="Urease, subunit C, domain 1"/>
    <property type="match status" value="1"/>
</dbReference>
<dbReference type="InterPro" id="IPR011059">
    <property type="entry name" value="Metal-dep_hydrolase_composite"/>
</dbReference>
<gene>
    <name evidence="2" type="ORF">MMF94_40780</name>
</gene>
<reference evidence="2 3" key="1">
    <citation type="submission" date="2022-03" db="EMBL/GenBank/DDBJ databases">
        <title>Pseudonocardia alaer sp. nov., a novel actinomycete isolated from reed forest soil.</title>
        <authorList>
            <person name="Wang L."/>
        </authorList>
    </citation>
    <scope>NUCLEOTIDE SEQUENCE [LARGE SCALE GENOMIC DNA]</scope>
    <source>
        <strain evidence="2 3">Y-16303</strain>
    </source>
</reference>
<comment type="caution">
    <text evidence="2">The sequence shown here is derived from an EMBL/GenBank/DDBJ whole genome shotgun (WGS) entry which is preliminary data.</text>
</comment>
<dbReference type="Proteomes" id="UP001299970">
    <property type="component" value="Unassembled WGS sequence"/>
</dbReference>